<keyword evidence="2" id="KW-0067">ATP-binding</keyword>
<evidence type="ECO:0000256" key="2">
    <source>
        <dbReference type="ARBA" id="ARBA00022840"/>
    </source>
</evidence>
<proteinExistence type="predicted"/>
<dbReference type="GO" id="GO:0019079">
    <property type="term" value="P:viral genome replication"/>
    <property type="evidence" value="ECO:0007669"/>
    <property type="project" value="InterPro"/>
</dbReference>
<dbReference type="SUPFAM" id="SSF52540">
    <property type="entry name" value="P-loop containing nucleoside triphosphate hydrolases"/>
    <property type="match status" value="1"/>
</dbReference>
<dbReference type="OrthoDB" id="6239126at2759"/>
<gene>
    <name evidence="4" type="ORF">OCBIM_22026453mg</name>
</gene>
<dbReference type="InterPro" id="IPR014015">
    <property type="entry name" value="Helicase_SF3_DNA-vir"/>
</dbReference>
<dbReference type="AlphaFoldDB" id="A0A0L8GWZ8"/>
<protein>
    <recommendedName>
        <fullName evidence="3">SF3 helicase domain-containing protein</fullName>
    </recommendedName>
</protein>
<name>A0A0L8GWZ8_OCTBM</name>
<dbReference type="PROSITE" id="PS51206">
    <property type="entry name" value="SF3_HELICASE_1"/>
    <property type="match status" value="1"/>
</dbReference>
<dbReference type="Gene3D" id="3.40.50.300">
    <property type="entry name" value="P-loop containing nucleotide triphosphate hydrolases"/>
    <property type="match status" value="1"/>
</dbReference>
<dbReference type="GO" id="GO:0005524">
    <property type="term" value="F:ATP binding"/>
    <property type="evidence" value="ECO:0007669"/>
    <property type="project" value="UniProtKB-KW"/>
</dbReference>
<dbReference type="Pfam" id="PF01057">
    <property type="entry name" value="Parvo_NS1"/>
    <property type="match status" value="1"/>
</dbReference>
<evidence type="ECO:0000313" key="4">
    <source>
        <dbReference type="EMBL" id="KOF81493.1"/>
    </source>
</evidence>
<evidence type="ECO:0000259" key="3">
    <source>
        <dbReference type="PROSITE" id="PS51206"/>
    </source>
</evidence>
<keyword evidence="1" id="KW-0547">Nucleotide-binding</keyword>
<dbReference type="InterPro" id="IPR027417">
    <property type="entry name" value="P-loop_NTPase"/>
</dbReference>
<reference evidence="4" key="1">
    <citation type="submission" date="2015-07" db="EMBL/GenBank/DDBJ databases">
        <title>MeaNS - Measles Nucleotide Surveillance Program.</title>
        <authorList>
            <person name="Tran T."/>
            <person name="Druce J."/>
        </authorList>
    </citation>
    <scope>NUCLEOTIDE SEQUENCE</scope>
    <source>
        <strain evidence="4">UCB-OBI-ISO-001</strain>
        <tissue evidence="4">Gonad</tissue>
    </source>
</reference>
<sequence>MTQNINEHTFVNNVWYLLNKKHPKCNLLVLRGLPNTGKSMIARSIAEMFTHVSTIQGTSSFPFQNLINVEIGLIEEPNFTLETLQTFKKLAEGTDIKVSVKFKPDQIVHRTPLIITSNNKFDNNAPLHERVAFITRYTEFLFQTSSPFLQYVKKKINPVIWNVLFYEHCFSALLCDDGSSSDENLLNILDEYEYFQHYSALKPSCSSDSSGGQAMSEACTNLDRQGLYSTVSSAKDPPARRISEPS</sequence>
<accession>A0A0L8GWZ8</accession>
<feature type="domain" description="SF3 helicase" evidence="3">
    <location>
        <begin position="5"/>
        <end position="155"/>
    </location>
</feature>
<organism evidence="4">
    <name type="scientific">Octopus bimaculoides</name>
    <name type="common">California two-spotted octopus</name>
    <dbReference type="NCBI Taxonomy" id="37653"/>
    <lineage>
        <taxon>Eukaryota</taxon>
        <taxon>Metazoa</taxon>
        <taxon>Spiralia</taxon>
        <taxon>Lophotrochozoa</taxon>
        <taxon>Mollusca</taxon>
        <taxon>Cephalopoda</taxon>
        <taxon>Coleoidea</taxon>
        <taxon>Octopodiformes</taxon>
        <taxon>Octopoda</taxon>
        <taxon>Incirrata</taxon>
        <taxon>Octopodidae</taxon>
        <taxon>Octopus</taxon>
    </lineage>
</organism>
<dbReference type="InterPro" id="IPR001257">
    <property type="entry name" value="Parvovirus_NS1_helicase"/>
</dbReference>
<evidence type="ECO:0000256" key="1">
    <source>
        <dbReference type="ARBA" id="ARBA00022741"/>
    </source>
</evidence>
<dbReference type="EMBL" id="KQ420052">
    <property type="protein sequence ID" value="KOF81493.1"/>
    <property type="molecule type" value="Genomic_DNA"/>
</dbReference>